<dbReference type="InterPro" id="IPR016032">
    <property type="entry name" value="Sig_transdc_resp-reg_C-effctor"/>
</dbReference>
<dbReference type="Pfam" id="PF00486">
    <property type="entry name" value="Trans_reg_C"/>
    <property type="match status" value="1"/>
</dbReference>
<dbReference type="SMART" id="SM00448">
    <property type="entry name" value="REC"/>
    <property type="match status" value="1"/>
</dbReference>
<evidence type="ECO:0000256" key="1">
    <source>
        <dbReference type="ARBA" id="ARBA00004496"/>
    </source>
</evidence>
<comment type="caution">
    <text evidence="12">The sequence shown here is derived from an EMBL/GenBank/DDBJ whole genome shotgun (WGS) entry which is preliminary data.</text>
</comment>
<keyword evidence="2" id="KW-0963">Cytoplasm</keyword>
<evidence type="ECO:0000259" key="11">
    <source>
        <dbReference type="PROSITE" id="PS51755"/>
    </source>
</evidence>
<reference evidence="12 13" key="1">
    <citation type="submission" date="2023-07" db="EMBL/GenBank/DDBJ databases">
        <title>Genomic Encyclopedia of Type Strains, Phase IV (KMG-IV): sequencing the most valuable type-strain genomes for metagenomic binning, comparative biology and taxonomic classification.</title>
        <authorList>
            <person name="Goeker M."/>
        </authorList>
    </citation>
    <scope>NUCLEOTIDE SEQUENCE [LARGE SCALE GENOMIC DNA]</scope>
    <source>
        <strain evidence="12 13">DSM 23837</strain>
    </source>
</reference>
<dbReference type="PROSITE" id="PS50110">
    <property type="entry name" value="RESPONSE_REGULATORY"/>
    <property type="match status" value="1"/>
</dbReference>
<feature type="modified residue" description="4-aspartylphosphate" evidence="8">
    <location>
        <position position="52"/>
    </location>
</feature>
<evidence type="ECO:0000256" key="9">
    <source>
        <dbReference type="PROSITE-ProRule" id="PRU01091"/>
    </source>
</evidence>
<dbReference type="Gene3D" id="1.10.10.10">
    <property type="entry name" value="Winged helix-like DNA-binding domain superfamily/Winged helix DNA-binding domain"/>
    <property type="match status" value="1"/>
</dbReference>
<dbReference type="InterPro" id="IPR001867">
    <property type="entry name" value="OmpR/PhoB-type_DNA-bd"/>
</dbReference>
<dbReference type="Gene3D" id="6.10.250.690">
    <property type="match status" value="1"/>
</dbReference>
<dbReference type="RefSeq" id="WP_307226271.1">
    <property type="nucleotide sequence ID" value="NZ_JAUSTT010000002.1"/>
</dbReference>
<feature type="domain" description="Response regulatory" evidence="10">
    <location>
        <begin position="3"/>
        <end position="116"/>
    </location>
</feature>
<dbReference type="PROSITE" id="PS51755">
    <property type="entry name" value="OMPR_PHOB"/>
    <property type="match status" value="1"/>
</dbReference>
<organism evidence="12 13">
    <name type="scientific">Bacillus chungangensis</name>
    <dbReference type="NCBI Taxonomy" id="587633"/>
    <lineage>
        <taxon>Bacteria</taxon>
        <taxon>Bacillati</taxon>
        <taxon>Bacillota</taxon>
        <taxon>Bacilli</taxon>
        <taxon>Bacillales</taxon>
        <taxon>Bacillaceae</taxon>
        <taxon>Bacillus</taxon>
    </lineage>
</organism>
<keyword evidence="3 8" id="KW-0597">Phosphoprotein</keyword>
<keyword evidence="7" id="KW-0804">Transcription</keyword>
<dbReference type="PANTHER" id="PTHR48111:SF43">
    <property type="entry name" value="STAGE 0 SPORULATION PROTEIN A HOMOLOG"/>
    <property type="match status" value="1"/>
</dbReference>
<evidence type="ECO:0000313" key="12">
    <source>
        <dbReference type="EMBL" id="MDQ0174634.1"/>
    </source>
</evidence>
<gene>
    <name evidence="12" type="ORF">J2S08_000467</name>
</gene>
<evidence type="ECO:0000256" key="2">
    <source>
        <dbReference type="ARBA" id="ARBA00022490"/>
    </source>
</evidence>
<dbReference type="SUPFAM" id="SSF46894">
    <property type="entry name" value="C-terminal effector domain of the bipartite response regulators"/>
    <property type="match status" value="1"/>
</dbReference>
<evidence type="ECO:0000313" key="13">
    <source>
        <dbReference type="Proteomes" id="UP001223586"/>
    </source>
</evidence>
<dbReference type="EMBL" id="JAUSTT010000002">
    <property type="protein sequence ID" value="MDQ0174634.1"/>
    <property type="molecule type" value="Genomic_DNA"/>
</dbReference>
<evidence type="ECO:0000256" key="3">
    <source>
        <dbReference type="ARBA" id="ARBA00022553"/>
    </source>
</evidence>
<dbReference type="InterPro" id="IPR011006">
    <property type="entry name" value="CheY-like_superfamily"/>
</dbReference>
<feature type="DNA-binding region" description="OmpR/PhoB-type" evidence="9">
    <location>
        <begin position="129"/>
        <end position="227"/>
    </location>
</feature>
<sequence length="233" mass="27313">MYKILVVEDDQKMASIICNYLQKYGYDAQFANDFERIKEHFLDYRPDLIILDINLPSFDGFYWCRQIRGFSNVPIIFLSARAGEMDQVLAIENGGDDYITKPFHLEVMLAKIKSVIRRTYGDYATATDHDVLEIEGLFLHRNKNIIEFNHQKIECSPKEFRLIDTLAKKTEQIVSREKLLEALWDEIDLVDDNTLNVNVRRVRNKLKELGIYDAIQTVRGQGYCLKKSWGRKH</sequence>
<keyword evidence="13" id="KW-1185">Reference proteome</keyword>
<evidence type="ECO:0000259" key="10">
    <source>
        <dbReference type="PROSITE" id="PS50110"/>
    </source>
</evidence>
<evidence type="ECO:0000256" key="8">
    <source>
        <dbReference type="PROSITE-ProRule" id="PRU00169"/>
    </source>
</evidence>
<dbReference type="InterPro" id="IPR001789">
    <property type="entry name" value="Sig_transdc_resp-reg_receiver"/>
</dbReference>
<evidence type="ECO:0000256" key="6">
    <source>
        <dbReference type="ARBA" id="ARBA00023125"/>
    </source>
</evidence>
<dbReference type="SMART" id="SM00862">
    <property type="entry name" value="Trans_reg_C"/>
    <property type="match status" value="1"/>
</dbReference>
<evidence type="ECO:0000256" key="4">
    <source>
        <dbReference type="ARBA" id="ARBA00023012"/>
    </source>
</evidence>
<dbReference type="GO" id="GO:0003677">
    <property type="term" value="F:DNA binding"/>
    <property type="evidence" value="ECO:0007669"/>
    <property type="project" value="UniProtKB-KW"/>
</dbReference>
<keyword evidence="6 9" id="KW-0238">DNA-binding</keyword>
<name>A0ABT9WNF0_9BACI</name>
<keyword evidence="4" id="KW-0902">Two-component regulatory system</keyword>
<protein>
    <submittedName>
        <fullName evidence="12">DNA-binding response OmpR family regulator</fullName>
    </submittedName>
</protein>
<evidence type="ECO:0000256" key="7">
    <source>
        <dbReference type="ARBA" id="ARBA00023163"/>
    </source>
</evidence>
<keyword evidence="5" id="KW-0805">Transcription regulation</keyword>
<dbReference type="CDD" id="cd00383">
    <property type="entry name" value="trans_reg_C"/>
    <property type="match status" value="1"/>
</dbReference>
<dbReference type="Proteomes" id="UP001223586">
    <property type="component" value="Unassembled WGS sequence"/>
</dbReference>
<dbReference type="CDD" id="cd18159">
    <property type="entry name" value="REC_OmpR_NsrR-like"/>
    <property type="match status" value="1"/>
</dbReference>
<proteinExistence type="predicted"/>
<accession>A0ABT9WNF0</accession>
<dbReference type="PANTHER" id="PTHR48111">
    <property type="entry name" value="REGULATOR OF RPOS"/>
    <property type="match status" value="1"/>
</dbReference>
<dbReference type="InterPro" id="IPR036388">
    <property type="entry name" value="WH-like_DNA-bd_sf"/>
</dbReference>
<dbReference type="Gene3D" id="3.40.50.2300">
    <property type="match status" value="1"/>
</dbReference>
<comment type="subcellular location">
    <subcellularLocation>
        <location evidence="1">Cytoplasm</location>
    </subcellularLocation>
</comment>
<dbReference type="SUPFAM" id="SSF52172">
    <property type="entry name" value="CheY-like"/>
    <property type="match status" value="1"/>
</dbReference>
<dbReference type="InterPro" id="IPR039420">
    <property type="entry name" value="WalR-like"/>
</dbReference>
<evidence type="ECO:0000256" key="5">
    <source>
        <dbReference type="ARBA" id="ARBA00023015"/>
    </source>
</evidence>
<dbReference type="Pfam" id="PF00072">
    <property type="entry name" value="Response_reg"/>
    <property type="match status" value="1"/>
</dbReference>
<feature type="domain" description="OmpR/PhoB-type" evidence="11">
    <location>
        <begin position="129"/>
        <end position="227"/>
    </location>
</feature>